<reference evidence="2 3" key="1">
    <citation type="submission" date="2020-08" db="EMBL/GenBank/DDBJ databases">
        <title>Functional genomics of gut bacteria from endangered species of beetles.</title>
        <authorList>
            <person name="Carlos-Shanley C."/>
        </authorList>
    </citation>
    <scope>NUCLEOTIDE SEQUENCE [LARGE SCALE GENOMIC DNA]</scope>
    <source>
        <strain evidence="2 3">S00245</strain>
    </source>
</reference>
<keyword evidence="1" id="KW-0732">Signal</keyword>
<keyword evidence="3" id="KW-1185">Reference proteome</keyword>
<evidence type="ECO:0000313" key="2">
    <source>
        <dbReference type="EMBL" id="MBB4857835.1"/>
    </source>
</evidence>
<gene>
    <name evidence="2" type="ORF">HNO88_001149</name>
</gene>
<feature type="chain" id="PRO_5031466932" evidence="1">
    <location>
        <begin position="25"/>
        <end position="99"/>
    </location>
</feature>
<proteinExistence type="predicted"/>
<name>A0A7W7K8B9_9SPHN</name>
<dbReference type="EMBL" id="JACHLR010000004">
    <property type="protein sequence ID" value="MBB4857835.1"/>
    <property type="molecule type" value="Genomic_DNA"/>
</dbReference>
<accession>A0A7W7K8B9</accession>
<dbReference type="Proteomes" id="UP000555448">
    <property type="component" value="Unassembled WGS sequence"/>
</dbReference>
<dbReference type="AlphaFoldDB" id="A0A7W7K8B9"/>
<sequence>MIKIAPVAAAIAAAALGIAAPAFANDVTVTYKDLDLSSAKDQKTLARRMDAAAKAACGLDDTTTGSRLVPPSAKACYKDAKSRSQATLATLIGEAQVGG</sequence>
<dbReference type="RefSeq" id="WP_184243121.1">
    <property type="nucleotide sequence ID" value="NZ_JACHLR010000004.1"/>
</dbReference>
<organism evidence="2 3">
    <name type="scientific">Novosphingobium chloroacetimidivorans</name>
    <dbReference type="NCBI Taxonomy" id="1428314"/>
    <lineage>
        <taxon>Bacteria</taxon>
        <taxon>Pseudomonadati</taxon>
        <taxon>Pseudomonadota</taxon>
        <taxon>Alphaproteobacteria</taxon>
        <taxon>Sphingomonadales</taxon>
        <taxon>Sphingomonadaceae</taxon>
        <taxon>Novosphingobium</taxon>
    </lineage>
</organism>
<protein>
    <submittedName>
        <fullName evidence="2">UrcA family protein</fullName>
    </submittedName>
</protein>
<evidence type="ECO:0000256" key="1">
    <source>
        <dbReference type="SAM" id="SignalP"/>
    </source>
</evidence>
<comment type="caution">
    <text evidence="2">The sequence shown here is derived from an EMBL/GenBank/DDBJ whole genome shotgun (WGS) entry which is preliminary data.</text>
</comment>
<evidence type="ECO:0000313" key="3">
    <source>
        <dbReference type="Proteomes" id="UP000555448"/>
    </source>
</evidence>
<dbReference type="NCBIfam" id="TIGR04433">
    <property type="entry name" value="UrcA_uranyl"/>
    <property type="match status" value="1"/>
</dbReference>
<feature type="signal peptide" evidence="1">
    <location>
        <begin position="1"/>
        <end position="24"/>
    </location>
</feature>
<dbReference type="InterPro" id="IPR030972">
    <property type="entry name" value="UrcA_uranyl"/>
</dbReference>